<dbReference type="FunFam" id="3.30.730.10:FF:000004">
    <property type="entry name" value="AP2-like ethylene-responsive transcription factor"/>
    <property type="match status" value="1"/>
</dbReference>
<dbReference type="InterPro" id="IPR036955">
    <property type="entry name" value="AP2/ERF_dom_sf"/>
</dbReference>
<accession>A0A1D1XYB5</accession>
<dbReference type="AlphaFoldDB" id="A0A1D1XYB5"/>
<dbReference type="Gene3D" id="3.30.730.10">
    <property type="entry name" value="AP2/ERF domain"/>
    <property type="match status" value="1"/>
</dbReference>
<dbReference type="SUPFAM" id="SSF54171">
    <property type="entry name" value="DNA-binding domain"/>
    <property type="match status" value="1"/>
</dbReference>
<dbReference type="GO" id="GO:0009909">
    <property type="term" value="P:regulation of flower development"/>
    <property type="evidence" value="ECO:0007669"/>
    <property type="project" value="UniProtKB-ARBA"/>
</dbReference>
<keyword evidence="5" id="KW-0539">Nucleus</keyword>
<proteinExistence type="inferred from homology"/>
<dbReference type="PANTHER" id="PTHR32467:SF32">
    <property type="entry name" value="AP2-LIKE ETHYLENE-RESPONSIVE TRANSCRIPTION FACTOR SMOS1"/>
    <property type="match status" value="1"/>
</dbReference>
<dbReference type="PRINTS" id="PR00367">
    <property type="entry name" value="ETHRSPELEMNT"/>
</dbReference>
<feature type="domain" description="AP2/ERF" evidence="8">
    <location>
        <begin position="103"/>
        <end position="169"/>
    </location>
</feature>
<evidence type="ECO:0000313" key="10">
    <source>
        <dbReference type="EMBL" id="JAT47362.1"/>
    </source>
</evidence>
<evidence type="ECO:0000313" key="9">
    <source>
        <dbReference type="EMBL" id="JAT41130.1"/>
    </source>
</evidence>
<dbReference type="Pfam" id="PF00847">
    <property type="entry name" value="AP2"/>
    <property type="match status" value="1"/>
</dbReference>
<evidence type="ECO:0000259" key="8">
    <source>
        <dbReference type="PROSITE" id="PS51032"/>
    </source>
</evidence>
<evidence type="ECO:0000256" key="2">
    <source>
        <dbReference type="ARBA" id="ARBA00023015"/>
    </source>
</evidence>
<dbReference type="GO" id="GO:0003677">
    <property type="term" value="F:DNA binding"/>
    <property type="evidence" value="ECO:0007669"/>
    <property type="project" value="UniProtKB-KW"/>
</dbReference>
<dbReference type="GO" id="GO:0005634">
    <property type="term" value="C:nucleus"/>
    <property type="evidence" value="ECO:0007669"/>
    <property type="project" value="UniProtKB-SubCell"/>
</dbReference>
<dbReference type="InterPro" id="IPR001471">
    <property type="entry name" value="AP2/ERF_dom"/>
</dbReference>
<evidence type="ECO:0000256" key="1">
    <source>
        <dbReference type="ARBA" id="ARBA00004123"/>
    </source>
</evidence>
<evidence type="ECO:0000256" key="7">
    <source>
        <dbReference type="SAM" id="MobiDB-lite"/>
    </source>
</evidence>
<keyword evidence="4" id="KW-0804">Transcription</keyword>
<evidence type="ECO:0000256" key="6">
    <source>
        <dbReference type="ARBA" id="ARBA00037973"/>
    </source>
</evidence>
<keyword evidence="2" id="KW-0805">Transcription regulation</keyword>
<dbReference type="PANTHER" id="PTHR32467">
    <property type="entry name" value="AP2-LIKE ETHYLENE-RESPONSIVE TRANSCRIPTION FACTOR"/>
    <property type="match status" value="1"/>
</dbReference>
<feature type="region of interest" description="Disordered" evidence="7">
    <location>
        <begin position="1"/>
        <end position="21"/>
    </location>
</feature>
<evidence type="ECO:0000256" key="5">
    <source>
        <dbReference type="ARBA" id="ARBA00023242"/>
    </source>
</evidence>
<dbReference type="InterPro" id="IPR016177">
    <property type="entry name" value="DNA-bd_dom_sf"/>
</dbReference>
<dbReference type="EMBL" id="GDJX01020574">
    <property type="protein sequence ID" value="JAT47362.1"/>
    <property type="molecule type" value="Transcribed_RNA"/>
</dbReference>
<sequence length="438" mass="47918">MEAAAAASARGVGVGSSSTVDRGPKVELISALEAEEASEEERNAGARSDQVCAGVCGGGGGEILAMMSKKRGRGEKAVAGCVTTAKERISRMPPCAAGKRSSIYRGVTRHRWTGRYEAHLWDKSTWNQNQNKKGKQVYLGAYDDEEAAARAYDLAALKYWGAGTLINFPVSDYSRDLEEMQLVSKEDYLVSLRRKSSAFSKGFPKCRSISRQPQNSQWETPLSQMLGTSRDAEIKRKYAGGFCLDRKIDLTRYIKWWIPNKAHQLDSGDKSYEETVAFSDDVDKELQTLESAVQSTEPYQLPSLGITNKINSCASPVSACNILSQSATFKNLQQKFLETQDGGCDRNTDDCRAMEMASHCDQTDRSGATFGLCDMPLQRVPYPGGPLPQELSRTGCNLIDSVADPLLWAGGVPPAGLSVTATLRKTQATSRHMFNCQE</sequence>
<organism evidence="10">
    <name type="scientific">Anthurium amnicola</name>
    <dbReference type="NCBI Taxonomy" id="1678845"/>
    <lineage>
        <taxon>Eukaryota</taxon>
        <taxon>Viridiplantae</taxon>
        <taxon>Streptophyta</taxon>
        <taxon>Embryophyta</taxon>
        <taxon>Tracheophyta</taxon>
        <taxon>Spermatophyta</taxon>
        <taxon>Magnoliopsida</taxon>
        <taxon>Liliopsida</taxon>
        <taxon>Araceae</taxon>
        <taxon>Pothoideae</taxon>
        <taxon>Potheae</taxon>
        <taxon>Anthurium</taxon>
    </lineage>
</organism>
<comment type="similarity">
    <text evidence="6">Belongs to the AP2/ERF transcription factor family. AP2 subfamily.</text>
</comment>
<dbReference type="SMART" id="SM00380">
    <property type="entry name" value="AP2"/>
    <property type="match status" value="1"/>
</dbReference>
<comment type="subcellular location">
    <subcellularLocation>
        <location evidence="1">Nucleus</location>
    </subcellularLocation>
</comment>
<dbReference type="GO" id="GO:0003700">
    <property type="term" value="F:DNA-binding transcription factor activity"/>
    <property type="evidence" value="ECO:0007669"/>
    <property type="project" value="InterPro"/>
</dbReference>
<name>A0A1D1XYB5_9ARAE</name>
<gene>
    <name evidence="10" type="primary">At2g41710_1</name>
    <name evidence="9" type="synonym">At2g41710_0</name>
    <name evidence="9" type="ORF">g.67081</name>
    <name evidence="10" type="ORF">g.67083</name>
</gene>
<keyword evidence="3" id="KW-0238">DNA-binding</keyword>
<evidence type="ECO:0000256" key="3">
    <source>
        <dbReference type="ARBA" id="ARBA00023125"/>
    </source>
</evidence>
<dbReference type="PROSITE" id="PS51032">
    <property type="entry name" value="AP2_ERF"/>
    <property type="match status" value="1"/>
</dbReference>
<evidence type="ECO:0000256" key="4">
    <source>
        <dbReference type="ARBA" id="ARBA00023163"/>
    </source>
</evidence>
<reference evidence="10" key="1">
    <citation type="submission" date="2015-07" db="EMBL/GenBank/DDBJ databases">
        <title>Transcriptome Assembly of Anthurium amnicola.</title>
        <authorList>
            <person name="Suzuki J."/>
        </authorList>
    </citation>
    <scope>NUCLEOTIDE SEQUENCE</scope>
</reference>
<dbReference type="EMBL" id="GDJX01026806">
    <property type="protein sequence ID" value="JAT41130.1"/>
    <property type="molecule type" value="Transcribed_RNA"/>
</dbReference>
<feature type="compositionally biased region" description="Low complexity" evidence="7">
    <location>
        <begin position="1"/>
        <end position="20"/>
    </location>
</feature>
<protein>
    <submittedName>
        <fullName evidence="10">AP2-like ethylene-responsive transcription factor At2g41710</fullName>
    </submittedName>
</protein>